<feature type="domain" description="ABC transporter" evidence="4">
    <location>
        <begin position="27"/>
        <end position="294"/>
    </location>
</feature>
<dbReference type="CDD" id="cd03219">
    <property type="entry name" value="ABC_Mj1267_LivG_branched"/>
    <property type="match status" value="1"/>
</dbReference>
<dbReference type="EMBL" id="FOAP01000005">
    <property type="protein sequence ID" value="SEL26463.1"/>
    <property type="molecule type" value="Genomic_DNA"/>
</dbReference>
<keyword evidence="2" id="KW-0547">Nucleotide-binding</keyword>
<dbReference type="GO" id="GO:0016887">
    <property type="term" value="F:ATP hydrolysis activity"/>
    <property type="evidence" value="ECO:0007669"/>
    <property type="project" value="InterPro"/>
</dbReference>
<evidence type="ECO:0000313" key="6">
    <source>
        <dbReference type="Proteomes" id="UP000182719"/>
    </source>
</evidence>
<dbReference type="FunFam" id="3.40.50.300:FF:000421">
    <property type="entry name" value="Branched-chain amino acid ABC transporter ATP-binding protein"/>
    <property type="match status" value="1"/>
</dbReference>
<evidence type="ECO:0000313" key="5">
    <source>
        <dbReference type="EMBL" id="SEL26463.1"/>
    </source>
</evidence>
<evidence type="ECO:0000259" key="4">
    <source>
        <dbReference type="PROSITE" id="PS50893"/>
    </source>
</evidence>
<dbReference type="InterPro" id="IPR003593">
    <property type="entry name" value="AAA+_ATPase"/>
</dbReference>
<dbReference type="GO" id="GO:0015192">
    <property type="term" value="F:L-phenylalanine transmembrane transporter activity"/>
    <property type="evidence" value="ECO:0007669"/>
    <property type="project" value="TreeGrafter"/>
</dbReference>
<evidence type="ECO:0000256" key="3">
    <source>
        <dbReference type="ARBA" id="ARBA00022840"/>
    </source>
</evidence>
<dbReference type="GO" id="GO:0005886">
    <property type="term" value="C:plasma membrane"/>
    <property type="evidence" value="ECO:0007669"/>
    <property type="project" value="TreeGrafter"/>
</dbReference>
<evidence type="ECO:0000256" key="2">
    <source>
        <dbReference type="ARBA" id="ARBA00022741"/>
    </source>
</evidence>
<dbReference type="GO" id="GO:0005524">
    <property type="term" value="F:ATP binding"/>
    <property type="evidence" value="ECO:0007669"/>
    <property type="project" value="UniProtKB-KW"/>
</dbReference>
<gene>
    <name evidence="5" type="ORF">SAMN05444354_10557</name>
</gene>
<name>A0A1H7NSE1_STIAU</name>
<reference evidence="6" key="1">
    <citation type="submission" date="2016-10" db="EMBL/GenBank/DDBJ databases">
        <authorList>
            <person name="Varghese N."/>
            <person name="Submissions S."/>
        </authorList>
    </citation>
    <scope>NUCLEOTIDE SEQUENCE [LARGE SCALE GENOMIC DNA]</scope>
    <source>
        <strain evidence="6">DSM 17044</strain>
    </source>
</reference>
<dbReference type="GO" id="GO:0005304">
    <property type="term" value="F:L-valine transmembrane transporter activity"/>
    <property type="evidence" value="ECO:0007669"/>
    <property type="project" value="TreeGrafter"/>
</dbReference>
<proteinExistence type="predicted"/>
<dbReference type="SUPFAM" id="SSF52540">
    <property type="entry name" value="P-loop containing nucleoside triphosphate hydrolases"/>
    <property type="match status" value="1"/>
</dbReference>
<dbReference type="PANTHER" id="PTHR45772">
    <property type="entry name" value="CONSERVED COMPONENT OF ABC TRANSPORTER FOR NATURAL AMINO ACIDS-RELATED"/>
    <property type="match status" value="1"/>
</dbReference>
<dbReference type="Gene3D" id="3.40.50.300">
    <property type="entry name" value="P-loop containing nucleotide triphosphate hydrolases"/>
    <property type="match status" value="1"/>
</dbReference>
<dbReference type="AlphaFoldDB" id="A0A1H7NSE1"/>
<dbReference type="GO" id="GO:0042941">
    <property type="term" value="P:D-alanine transmembrane transport"/>
    <property type="evidence" value="ECO:0007669"/>
    <property type="project" value="TreeGrafter"/>
</dbReference>
<dbReference type="SMART" id="SM00382">
    <property type="entry name" value="AAA"/>
    <property type="match status" value="1"/>
</dbReference>
<evidence type="ECO:0000256" key="1">
    <source>
        <dbReference type="ARBA" id="ARBA00022448"/>
    </source>
</evidence>
<sequence>MAAPAEKGARVSAALQTAPEQAGPALLETDGVSIQFGGLRALTDFRLSIRKGDLQGLIGPNGAGKTTAFNVLTGVYRPTQGQVRVAGQTVNGWLPHQINHMGLARTFQNIRLFRSLTALDNVKVACRAQGALNPEGVGLGTKMRSALRNYRDWWRAMLLTPGFLAEEQDLTRQAEHLLEVMGLSHRRNEEARNLPYGEQRRLEIARALGTRPKVLLLDEPAAGMNTREKADLMVLIRKLRDEFSLGILVIEHDMKLVMGICEKITVLDHGETIARGAPEQVRSDRKVIEAYLGDNYLETHGGSA</sequence>
<keyword evidence="3 5" id="KW-0067">ATP-binding</keyword>
<dbReference type="GO" id="GO:1903806">
    <property type="term" value="P:L-isoleucine import across plasma membrane"/>
    <property type="evidence" value="ECO:0007669"/>
    <property type="project" value="TreeGrafter"/>
</dbReference>
<organism evidence="5 6">
    <name type="scientific">Stigmatella aurantiaca</name>
    <dbReference type="NCBI Taxonomy" id="41"/>
    <lineage>
        <taxon>Bacteria</taxon>
        <taxon>Pseudomonadati</taxon>
        <taxon>Myxococcota</taxon>
        <taxon>Myxococcia</taxon>
        <taxon>Myxococcales</taxon>
        <taxon>Cystobacterineae</taxon>
        <taxon>Archangiaceae</taxon>
        <taxon>Stigmatella</taxon>
    </lineage>
</organism>
<accession>A0A1H7NSE1</accession>
<dbReference type="GO" id="GO:1903805">
    <property type="term" value="P:L-valine import across plasma membrane"/>
    <property type="evidence" value="ECO:0007669"/>
    <property type="project" value="TreeGrafter"/>
</dbReference>
<dbReference type="Pfam" id="PF00005">
    <property type="entry name" value="ABC_tran"/>
    <property type="match status" value="1"/>
</dbReference>
<dbReference type="InterPro" id="IPR003439">
    <property type="entry name" value="ABC_transporter-like_ATP-bd"/>
</dbReference>
<protein>
    <submittedName>
        <fullName evidence="5">Amino acid/amide ABC transporter ATP-binding protein 1, HAAT family</fullName>
    </submittedName>
</protein>
<dbReference type="InterPro" id="IPR051120">
    <property type="entry name" value="ABC_AA/LPS_Transport"/>
</dbReference>
<dbReference type="Pfam" id="PF12399">
    <property type="entry name" value="BCA_ABC_TP_C"/>
    <property type="match status" value="1"/>
</dbReference>
<dbReference type="PANTHER" id="PTHR45772:SF7">
    <property type="entry name" value="AMINO ACID ABC TRANSPORTER ATP-BINDING PROTEIN"/>
    <property type="match status" value="1"/>
</dbReference>
<dbReference type="Proteomes" id="UP000182719">
    <property type="component" value="Unassembled WGS sequence"/>
</dbReference>
<keyword evidence="6" id="KW-1185">Reference proteome</keyword>
<dbReference type="InterPro" id="IPR032823">
    <property type="entry name" value="BCA_ABC_TP_C"/>
</dbReference>
<dbReference type="GO" id="GO:0015808">
    <property type="term" value="P:L-alanine transport"/>
    <property type="evidence" value="ECO:0007669"/>
    <property type="project" value="TreeGrafter"/>
</dbReference>
<keyword evidence="1" id="KW-0813">Transport</keyword>
<dbReference type="GO" id="GO:0015188">
    <property type="term" value="F:L-isoleucine transmembrane transporter activity"/>
    <property type="evidence" value="ECO:0007669"/>
    <property type="project" value="TreeGrafter"/>
</dbReference>
<dbReference type="InterPro" id="IPR027417">
    <property type="entry name" value="P-loop_NTPase"/>
</dbReference>
<dbReference type="PROSITE" id="PS50893">
    <property type="entry name" value="ABC_TRANSPORTER_2"/>
    <property type="match status" value="1"/>
</dbReference>